<dbReference type="AlphaFoldDB" id="A0A0H2R8R9"/>
<dbReference type="Proteomes" id="UP000053477">
    <property type="component" value="Unassembled WGS sequence"/>
</dbReference>
<reference evidence="2 3" key="1">
    <citation type="submission" date="2015-04" db="EMBL/GenBank/DDBJ databases">
        <title>Complete genome sequence of Schizopora paradoxa KUC8140, a cosmopolitan wood degrader in East Asia.</title>
        <authorList>
            <consortium name="DOE Joint Genome Institute"/>
            <person name="Min B."/>
            <person name="Park H."/>
            <person name="Jang Y."/>
            <person name="Kim J.-J."/>
            <person name="Kim K.H."/>
            <person name="Pangilinan J."/>
            <person name="Lipzen A."/>
            <person name="Riley R."/>
            <person name="Grigoriev I.V."/>
            <person name="Spatafora J.W."/>
            <person name="Choi I.-G."/>
        </authorList>
    </citation>
    <scope>NUCLEOTIDE SEQUENCE [LARGE SCALE GENOMIC DNA]</scope>
    <source>
        <strain evidence="2 3">KUC8140</strain>
    </source>
</reference>
<proteinExistence type="predicted"/>
<sequence>MLHDAIPTVKKIIRGNGRVVVAKNPDLKRGSDLKRWTHDTSRPLPWEGLTLSAFNSLDYAFPVRSCLYDTTTVNDELRISLVMKSNTRGEAGSYPRKRGSHDERRFDDETPDISLRTSFLDELHEDDTTTSRSSNLTLSTNYTMSNLPGPGRLLGNLYSKAGSSLERRLGRFANREAIKEYNEALVMVQSGWKIDHLLCSEDSKEHEKACRNLLICAESNVIDTQIKAFELIIEKFVFNPLKVRSTFRRVFKERREISDVITFSWKRPGVEYTTDWLYWYKLASRCLSPQSSPFLKAAIDLDTAGWSSLNFLCFEVLLLSCSDICNSDTTDLLLAIHFIACSWDSNGIEDYVQREGIAGAALVKFVTGLVAHWELKFSLKPWSFYSSAFFSITGALIDGLMRPLRVLGPAASNELLEDETRLAVCTAVFKLHHFLRSHNNGKSISDALISKTWKEVCFRSLPDPGQKNLRRKLLRLQDIHGAVMCKRFPPVEDSLIDREERARAELDIYLTTGHTLRRDVRRHGHGRIAGSSGAKAKRKGCNLDKQAVGILDGQQHVNSRVLRVIN</sequence>
<protein>
    <submittedName>
        <fullName evidence="2">Uncharacterized protein</fullName>
    </submittedName>
</protein>
<name>A0A0H2R8R9_9AGAM</name>
<evidence type="ECO:0000313" key="2">
    <source>
        <dbReference type="EMBL" id="KLO08250.1"/>
    </source>
</evidence>
<evidence type="ECO:0000313" key="3">
    <source>
        <dbReference type="Proteomes" id="UP000053477"/>
    </source>
</evidence>
<dbReference type="EMBL" id="KQ086099">
    <property type="protein sequence ID" value="KLO08250.1"/>
    <property type="molecule type" value="Genomic_DNA"/>
</dbReference>
<keyword evidence="3" id="KW-1185">Reference proteome</keyword>
<accession>A0A0H2R8R9</accession>
<organism evidence="2 3">
    <name type="scientific">Schizopora paradoxa</name>
    <dbReference type="NCBI Taxonomy" id="27342"/>
    <lineage>
        <taxon>Eukaryota</taxon>
        <taxon>Fungi</taxon>
        <taxon>Dikarya</taxon>
        <taxon>Basidiomycota</taxon>
        <taxon>Agaricomycotina</taxon>
        <taxon>Agaricomycetes</taxon>
        <taxon>Hymenochaetales</taxon>
        <taxon>Schizoporaceae</taxon>
        <taxon>Schizopora</taxon>
    </lineage>
</organism>
<dbReference type="InParanoid" id="A0A0H2R8R9"/>
<feature type="region of interest" description="Disordered" evidence="1">
    <location>
        <begin position="88"/>
        <end position="108"/>
    </location>
</feature>
<evidence type="ECO:0000256" key="1">
    <source>
        <dbReference type="SAM" id="MobiDB-lite"/>
    </source>
</evidence>
<gene>
    <name evidence="2" type="ORF">SCHPADRAFT_894016</name>
</gene>